<feature type="compositionally biased region" description="Low complexity" evidence="7">
    <location>
        <begin position="429"/>
        <end position="438"/>
    </location>
</feature>
<feature type="region of interest" description="Disordered" evidence="7">
    <location>
        <begin position="31"/>
        <end position="52"/>
    </location>
</feature>
<name>A0ABN1U9T9_9ACTN</name>
<keyword evidence="8" id="KW-0732">Signal</keyword>
<dbReference type="Gene3D" id="3.30.870.10">
    <property type="entry name" value="Endonuclease Chain A"/>
    <property type="match status" value="2"/>
</dbReference>
<evidence type="ECO:0000256" key="6">
    <source>
        <dbReference type="ARBA" id="ARBA00023098"/>
    </source>
</evidence>
<accession>A0ABN1U9T9</accession>
<evidence type="ECO:0000256" key="3">
    <source>
        <dbReference type="ARBA" id="ARBA00012027"/>
    </source>
</evidence>
<dbReference type="PANTHER" id="PTHR43856">
    <property type="entry name" value="CARDIOLIPIN HYDROLASE"/>
    <property type="match status" value="1"/>
</dbReference>
<comment type="caution">
    <text evidence="10">The sequence shown here is derived from an EMBL/GenBank/DDBJ whole genome shotgun (WGS) entry which is preliminary data.</text>
</comment>
<evidence type="ECO:0000256" key="5">
    <source>
        <dbReference type="ARBA" id="ARBA00022963"/>
    </source>
</evidence>
<dbReference type="Pfam" id="PF13091">
    <property type="entry name" value="PLDc_2"/>
    <property type="match status" value="2"/>
</dbReference>
<proteinExistence type="inferred from homology"/>
<comment type="similarity">
    <text evidence="2">Belongs to the phospholipase D family.</text>
</comment>
<keyword evidence="5" id="KW-0442">Lipid degradation</keyword>
<feature type="compositionally biased region" description="Low complexity" evidence="7">
    <location>
        <begin position="35"/>
        <end position="46"/>
    </location>
</feature>
<evidence type="ECO:0000256" key="2">
    <source>
        <dbReference type="ARBA" id="ARBA00008664"/>
    </source>
</evidence>
<keyword evidence="11" id="KW-1185">Reference proteome</keyword>
<reference evidence="10 11" key="1">
    <citation type="journal article" date="2019" name="Int. J. Syst. Evol. Microbiol.">
        <title>The Global Catalogue of Microorganisms (GCM) 10K type strain sequencing project: providing services to taxonomists for standard genome sequencing and annotation.</title>
        <authorList>
            <consortium name="The Broad Institute Genomics Platform"/>
            <consortium name="The Broad Institute Genome Sequencing Center for Infectious Disease"/>
            <person name="Wu L."/>
            <person name="Ma J."/>
        </authorList>
    </citation>
    <scope>NUCLEOTIDE SEQUENCE [LARGE SCALE GENOMIC DNA]</scope>
    <source>
        <strain evidence="10 11">JCM 11813</strain>
    </source>
</reference>
<dbReference type="Proteomes" id="UP001499979">
    <property type="component" value="Unassembled WGS sequence"/>
</dbReference>
<dbReference type="InterPro" id="IPR025202">
    <property type="entry name" value="PLD-like_dom"/>
</dbReference>
<evidence type="ECO:0000259" key="9">
    <source>
        <dbReference type="PROSITE" id="PS50035"/>
    </source>
</evidence>
<dbReference type="EMBL" id="BAAAJE010000002">
    <property type="protein sequence ID" value="GAA1131597.1"/>
    <property type="molecule type" value="Genomic_DNA"/>
</dbReference>
<protein>
    <recommendedName>
        <fullName evidence="3">phospholipase D</fullName>
        <ecNumber evidence="3">3.1.4.4</ecNumber>
    </recommendedName>
</protein>
<dbReference type="PANTHER" id="PTHR43856:SF1">
    <property type="entry name" value="MITOCHONDRIAL CARDIOLIPIN HYDROLASE"/>
    <property type="match status" value="1"/>
</dbReference>
<keyword evidence="4" id="KW-0378">Hydrolase</keyword>
<sequence length="456" mass="50129">MGVRSRLLVVAGAIALVAPLVAVPAATAGDGGAASSGASGTSTSQSDGKKPWLPATGGWFNDPWGSQEAKFRIERQIVDAIRHARKGSKIRIAVYSFDRTNVAKALINAHDRGVSVQVLHNDHQYTTAMKMLKHALGTNRAKSSWDYTCKTGCRSEQGVLHDKIYLFEHTGGAKNVVMTGSANLTGNAAIHQFNDLLVKSEVPNLYDTLLGLFWELKKDKTAKPLYEHKVLRDYQLWVMPHPRTTEKNDPVMQILRPVQCQGAAGGTGTAGRTKIRVSMHAWNGSRGTYIARRLRNLYAQGCDVKVLWALGGTTMKNTIGMSTPRGTVPRHSDSYNTDCDELQEVDMYSHQKYLTISGHYGDDRSASYVFTGSSNWTHSGISGDEMILRAKGPHLVTQWNRNFDFIWDHRSRPVGDSPGPSFDPPPPVCDTTPTARAARPTTTQDLAFSGRYWEGD</sequence>
<evidence type="ECO:0000313" key="10">
    <source>
        <dbReference type="EMBL" id="GAA1131597.1"/>
    </source>
</evidence>
<dbReference type="PROSITE" id="PS50035">
    <property type="entry name" value="PLD"/>
    <property type="match status" value="1"/>
</dbReference>
<feature type="domain" description="PLD phosphodiesterase" evidence="9">
    <location>
        <begin position="156"/>
        <end position="188"/>
    </location>
</feature>
<dbReference type="EC" id="3.1.4.4" evidence="3"/>
<evidence type="ECO:0000256" key="8">
    <source>
        <dbReference type="SAM" id="SignalP"/>
    </source>
</evidence>
<feature type="signal peptide" evidence="8">
    <location>
        <begin position="1"/>
        <end position="28"/>
    </location>
</feature>
<feature type="chain" id="PRO_5046058883" description="phospholipase D" evidence="8">
    <location>
        <begin position="29"/>
        <end position="456"/>
    </location>
</feature>
<gene>
    <name evidence="10" type="ORF">GCM10009606_09630</name>
</gene>
<feature type="region of interest" description="Disordered" evidence="7">
    <location>
        <begin position="414"/>
        <end position="438"/>
    </location>
</feature>
<dbReference type="SUPFAM" id="SSF56024">
    <property type="entry name" value="Phospholipase D/nuclease"/>
    <property type="match status" value="2"/>
</dbReference>
<evidence type="ECO:0000256" key="4">
    <source>
        <dbReference type="ARBA" id="ARBA00022801"/>
    </source>
</evidence>
<evidence type="ECO:0000256" key="1">
    <source>
        <dbReference type="ARBA" id="ARBA00000798"/>
    </source>
</evidence>
<evidence type="ECO:0000256" key="7">
    <source>
        <dbReference type="SAM" id="MobiDB-lite"/>
    </source>
</evidence>
<comment type="catalytic activity">
    <reaction evidence="1">
        <text>a 1,2-diacyl-sn-glycero-3-phosphocholine + H2O = a 1,2-diacyl-sn-glycero-3-phosphate + choline + H(+)</text>
        <dbReference type="Rhea" id="RHEA:14445"/>
        <dbReference type="ChEBI" id="CHEBI:15354"/>
        <dbReference type="ChEBI" id="CHEBI:15377"/>
        <dbReference type="ChEBI" id="CHEBI:15378"/>
        <dbReference type="ChEBI" id="CHEBI:57643"/>
        <dbReference type="ChEBI" id="CHEBI:58608"/>
        <dbReference type="EC" id="3.1.4.4"/>
    </reaction>
</comment>
<keyword evidence="6" id="KW-0443">Lipid metabolism</keyword>
<evidence type="ECO:0000313" key="11">
    <source>
        <dbReference type="Proteomes" id="UP001499979"/>
    </source>
</evidence>
<organism evidence="10 11">
    <name type="scientific">Nocardioides aquiterrae</name>
    <dbReference type="NCBI Taxonomy" id="203799"/>
    <lineage>
        <taxon>Bacteria</taxon>
        <taxon>Bacillati</taxon>
        <taxon>Actinomycetota</taxon>
        <taxon>Actinomycetes</taxon>
        <taxon>Propionibacteriales</taxon>
        <taxon>Nocardioidaceae</taxon>
        <taxon>Nocardioides</taxon>
    </lineage>
</organism>
<dbReference type="InterPro" id="IPR051406">
    <property type="entry name" value="PLD_domain"/>
</dbReference>
<dbReference type="InterPro" id="IPR001736">
    <property type="entry name" value="PLipase_D/transphosphatidylase"/>
</dbReference>